<dbReference type="STRING" id="3469.A0A4Y7K5A4"/>
<dbReference type="PANTHER" id="PTHR31672:SF13">
    <property type="entry name" value="F-BOX PROTEIN CPR30-LIKE"/>
    <property type="match status" value="1"/>
</dbReference>
<dbReference type="EMBL" id="CM010720">
    <property type="protein sequence ID" value="RZC68006.1"/>
    <property type="molecule type" value="Genomic_DNA"/>
</dbReference>
<dbReference type="Proteomes" id="UP000316621">
    <property type="component" value="Chromosome 6"/>
</dbReference>
<organism evidence="2 3">
    <name type="scientific">Papaver somniferum</name>
    <name type="common">Opium poppy</name>
    <dbReference type="NCBI Taxonomy" id="3469"/>
    <lineage>
        <taxon>Eukaryota</taxon>
        <taxon>Viridiplantae</taxon>
        <taxon>Streptophyta</taxon>
        <taxon>Embryophyta</taxon>
        <taxon>Tracheophyta</taxon>
        <taxon>Spermatophyta</taxon>
        <taxon>Magnoliopsida</taxon>
        <taxon>Ranunculales</taxon>
        <taxon>Papaveraceae</taxon>
        <taxon>Papaveroideae</taxon>
        <taxon>Papaver</taxon>
    </lineage>
</organism>
<dbReference type="NCBIfam" id="TIGR01640">
    <property type="entry name" value="F_box_assoc_1"/>
    <property type="match status" value="1"/>
</dbReference>
<name>A0A4Y7K5A4_PAPSO</name>
<dbReference type="AlphaFoldDB" id="A0A4Y7K5A4"/>
<dbReference type="SUPFAM" id="SSF50965">
    <property type="entry name" value="Galactose oxidase, central domain"/>
    <property type="match status" value="1"/>
</dbReference>
<evidence type="ECO:0000259" key="1">
    <source>
        <dbReference type="Pfam" id="PF07734"/>
    </source>
</evidence>
<dbReference type="InterPro" id="IPR006527">
    <property type="entry name" value="F-box-assoc_dom_typ1"/>
</dbReference>
<dbReference type="InterPro" id="IPR017451">
    <property type="entry name" value="F-box-assoc_interact_dom"/>
</dbReference>
<accession>A0A4Y7K5A4</accession>
<protein>
    <recommendedName>
        <fullName evidence="1">F-box associated beta-propeller type 1 domain-containing protein</fullName>
    </recommendedName>
</protein>
<dbReference type="PANTHER" id="PTHR31672">
    <property type="entry name" value="BNACNNG10540D PROTEIN"/>
    <property type="match status" value="1"/>
</dbReference>
<dbReference type="InterPro" id="IPR011043">
    <property type="entry name" value="Gal_Oxase/kelch_b-propeller"/>
</dbReference>
<dbReference type="Gramene" id="RZC68006">
    <property type="protein sequence ID" value="RZC68006"/>
    <property type="gene ID" value="C5167_011693"/>
</dbReference>
<reference evidence="2 3" key="1">
    <citation type="journal article" date="2018" name="Science">
        <title>The opium poppy genome and morphinan production.</title>
        <authorList>
            <person name="Guo L."/>
            <person name="Winzer T."/>
            <person name="Yang X."/>
            <person name="Li Y."/>
            <person name="Ning Z."/>
            <person name="He Z."/>
            <person name="Teodor R."/>
            <person name="Lu Y."/>
            <person name="Bowser T.A."/>
            <person name="Graham I.A."/>
            <person name="Ye K."/>
        </authorList>
    </citation>
    <scope>NUCLEOTIDE SEQUENCE [LARGE SCALE GENOMIC DNA]</scope>
    <source>
        <strain evidence="3">cv. HN1</strain>
        <tissue evidence="2">Leaves</tissue>
    </source>
</reference>
<gene>
    <name evidence="2" type="ORF">C5167_011693</name>
</gene>
<proteinExistence type="predicted"/>
<keyword evidence="3" id="KW-1185">Reference proteome</keyword>
<evidence type="ECO:0000313" key="3">
    <source>
        <dbReference type="Proteomes" id="UP000316621"/>
    </source>
</evidence>
<dbReference type="Pfam" id="PF07734">
    <property type="entry name" value="FBA_1"/>
    <property type="match status" value="1"/>
</dbReference>
<feature type="domain" description="F-box associated beta-propeller type 1" evidence="1">
    <location>
        <begin position="283"/>
        <end position="446"/>
    </location>
</feature>
<evidence type="ECO:0000313" key="2">
    <source>
        <dbReference type="EMBL" id="RZC68006.1"/>
    </source>
</evidence>
<dbReference type="InterPro" id="IPR050796">
    <property type="entry name" value="SCF_F-box_component"/>
</dbReference>
<sequence>MSTVLPEDIIEENILTRLPVKSISRFRESWPRTLGSSNGLVLMVIMTSYENLCIWNPAIREYKRVPEHPDDSYSVLMGLVLIARMMIIRPIQTLQNGEILIDGGPRDKEEGISLISYDPKLERVRALMIHGDPAESEVDTYIETLVPLNSASSFIRWSDHFEQARSSTLVKTRLAVLHPASICDSSCAMLTVEFGLFTVGNLKRTKDLDNPILLIAVKDGETISYHGDVAKRIASMEAIQISGNKPRKCMPTILGSSNGLVLIVIAVKSSEIFAFGTRLPANTADSGDSDAHGFGFDCKNDDYKVIRIESSDPNEEVSEASVYSLASNSWKELGIIPYHFPLGINKGFLLNGVLYWIATGILSEVLVCFDISDEMFRDVPLPYNSLDEAEAPSFLDLGVWEGKLCLFIKNHMENSTICTHQNDHVDVWTMTDNKWSKHLNISAHMTDMYYGRPIQTLQNGEILIEGGPRKEEEGIGFISYDPQLERVRALKIHGDPDEYDVDTYIETLVPLNSAASSFIRLADHFELGAGIVEVSQCGTFLPGHLEIWCIFDLLRTTVKFCSLAKSRKFGWKRCNELLRKLEMNNKELNQCGREVFKTSEILILHSVGYSISNVEEGWVQKILTDFPLVKL</sequence>